<dbReference type="InterPro" id="IPR050542">
    <property type="entry name" value="Glycosyl_Hydrlase18_Chitinase"/>
</dbReference>
<dbReference type="PROSITE" id="PS51910">
    <property type="entry name" value="GH18_2"/>
    <property type="match status" value="1"/>
</dbReference>
<keyword evidence="5" id="KW-0147">Chitin-binding</keyword>
<evidence type="ECO:0000256" key="12">
    <source>
        <dbReference type="RuleBase" id="RU004453"/>
    </source>
</evidence>
<proteinExistence type="inferred from homology"/>
<comment type="similarity">
    <text evidence="12">Belongs to the glycosyl hydrolase 18 family.</text>
</comment>
<keyword evidence="9 11" id="KW-0326">Glycosidase</keyword>
<keyword evidence="4" id="KW-0964">Secreted</keyword>
<evidence type="ECO:0000256" key="7">
    <source>
        <dbReference type="ARBA" id="ARBA00023024"/>
    </source>
</evidence>
<dbReference type="Proteomes" id="UP001642405">
    <property type="component" value="Unassembled WGS sequence"/>
</dbReference>
<reference evidence="14 15" key="1">
    <citation type="submission" date="2024-01" db="EMBL/GenBank/DDBJ databases">
        <authorList>
            <person name="Allen C."/>
            <person name="Tagirdzhanova G."/>
        </authorList>
    </citation>
    <scope>NUCLEOTIDE SEQUENCE [LARGE SCALE GENOMIC DNA]</scope>
</reference>
<keyword evidence="6 11" id="KW-0378">Hydrolase</keyword>
<keyword evidence="7" id="KW-0146">Chitin degradation</keyword>
<evidence type="ECO:0000256" key="2">
    <source>
        <dbReference type="ARBA" id="ARBA00004613"/>
    </source>
</evidence>
<sequence>MLSIGGATYTEGGFSSSTAASTAADNVWAMFGPVQSGSTVNRPFGKAVVDGFDFDFESSTSNMAPFASELRSKMDAATAAGDKPYYLSAAPQCPYPDVADNDMLAGAVSFDFVMVQFYNNYCGLPSFVSGSSTQNNFNFETWDTWAKTVSKNPNVRVLLGIPGSATAAGSGYTTGASLAPIITYVKQFSSFGGIMIWDMSQVYANTGFLDQIVEDLGSGTSSPTSTVATTTVGTTTVPTTTPSQALSLTPYINSCNATGGKFRNDIGRQALDNIGDRDAGSAMGPMRRYRLHWFNAMRCTL</sequence>
<evidence type="ECO:0000313" key="15">
    <source>
        <dbReference type="Proteomes" id="UP001642405"/>
    </source>
</evidence>
<keyword evidence="8" id="KW-0119">Carbohydrate metabolism</keyword>
<keyword evidence="10" id="KW-0624">Polysaccharide degradation</keyword>
<evidence type="ECO:0000313" key="14">
    <source>
        <dbReference type="EMBL" id="CAK7212099.1"/>
    </source>
</evidence>
<protein>
    <recommendedName>
        <fullName evidence="3">chitinase</fullName>
        <ecNumber evidence="3">3.2.1.14</ecNumber>
    </recommendedName>
</protein>
<accession>A0ABP0AY86</accession>
<dbReference type="InterPro" id="IPR001223">
    <property type="entry name" value="Glyco_hydro18_cat"/>
</dbReference>
<evidence type="ECO:0000256" key="8">
    <source>
        <dbReference type="ARBA" id="ARBA00023277"/>
    </source>
</evidence>
<evidence type="ECO:0000256" key="1">
    <source>
        <dbReference type="ARBA" id="ARBA00000822"/>
    </source>
</evidence>
<evidence type="ECO:0000256" key="4">
    <source>
        <dbReference type="ARBA" id="ARBA00022525"/>
    </source>
</evidence>
<dbReference type="PROSITE" id="PS01095">
    <property type="entry name" value="GH18_1"/>
    <property type="match status" value="1"/>
</dbReference>
<name>A0ABP0AY86_9PEZI</name>
<gene>
    <name evidence="14" type="primary">CHT2_1</name>
    <name evidence="14" type="ORF">SCUCBS95973_001327</name>
</gene>
<dbReference type="EMBL" id="CAWUHB010000005">
    <property type="protein sequence ID" value="CAK7212099.1"/>
    <property type="molecule type" value="Genomic_DNA"/>
</dbReference>
<evidence type="ECO:0000256" key="3">
    <source>
        <dbReference type="ARBA" id="ARBA00012729"/>
    </source>
</evidence>
<dbReference type="InterPro" id="IPR001579">
    <property type="entry name" value="Glyco_hydro_18_chit_AS"/>
</dbReference>
<keyword evidence="15" id="KW-1185">Reference proteome</keyword>
<organism evidence="14 15">
    <name type="scientific">Sporothrix curviconia</name>
    <dbReference type="NCBI Taxonomy" id="1260050"/>
    <lineage>
        <taxon>Eukaryota</taxon>
        <taxon>Fungi</taxon>
        <taxon>Dikarya</taxon>
        <taxon>Ascomycota</taxon>
        <taxon>Pezizomycotina</taxon>
        <taxon>Sordariomycetes</taxon>
        <taxon>Sordariomycetidae</taxon>
        <taxon>Ophiostomatales</taxon>
        <taxon>Ophiostomataceae</taxon>
        <taxon>Sporothrix</taxon>
    </lineage>
</organism>
<evidence type="ECO:0000259" key="13">
    <source>
        <dbReference type="PROSITE" id="PS51910"/>
    </source>
</evidence>
<comment type="catalytic activity">
    <reaction evidence="1">
        <text>Random endo-hydrolysis of N-acetyl-beta-D-glucosaminide (1-&gt;4)-beta-linkages in chitin and chitodextrins.</text>
        <dbReference type="EC" id="3.2.1.14"/>
    </reaction>
</comment>
<comment type="subcellular location">
    <subcellularLocation>
        <location evidence="2">Secreted</location>
    </subcellularLocation>
</comment>
<evidence type="ECO:0000256" key="10">
    <source>
        <dbReference type="ARBA" id="ARBA00023326"/>
    </source>
</evidence>
<evidence type="ECO:0000256" key="9">
    <source>
        <dbReference type="ARBA" id="ARBA00023295"/>
    </source>
</evidence>
<dbReference type="Pfam" id="PF00704">
    <property type="entry name" value="Glyco_hydro_18"/>
    <property type="match status" value="1"/>
</dbReference>
<evidence type="ECO:0000256" key="11">
    <source>
        <dbReference type="RuleBase" id="RU000489"/>
    </source>
</evidence>
<dbReference type="Gene3D" id="3.20.20.80">
    <property type="entry name" value="Glycosidases"/>
    <property type="match status" value="1"/>
</dbReference>
<evidence type="ECO:0000256" key="6">
    <source>
        <dbReference type="ARBA" id="ARBA00022801"/>
    </source>
</evidence>
<evidence type="ECO:0000256" key="5">
    <source>
        <dbReference type="ARBA" id="ARBA00022669"/>
    </source>
</evidence>
<comment type="caution">
    <text evidence="14">The sequence shown here is derived from an EMBL/GenBank/DDBJ whole genome shotgun (WGS) entry which is preliminary data.</text>
</comment>
<dbReference type="InterPro" id="IPR017853">
    <property type="entry name" value="GH"/>
</dbReference>
<dbReference type="PANTHER" id="PTHR45708:SF49">
    <property type="entry name" value="ENDOCHITINASE"/>
    <property type="match status" value="1"/>
</dbReference>
<feature type="domain" description="GH18" evidence="13">
    <location>
        <begin position="1"/>
        <end position="219"/>
    </location>
</feature>
<dbReference type="EC" id="3.2.1.14" evidence="3"/>
<dbReference type="GO" id="GO:0008843">
    <property type="term" value="F:endochitinase activity"/>
    <property type="evidence" value="ECO:0007669"/>
    <property type="project" value="UniProtKB-EC"/>
</dbReference>
<dbReference type="PANTHER" id="PTHR45708">
    <property type="entry name" value="ENDOCHITINASE"/>
    <property type="match status" value="1"/>
</dbReference>
<dbReference type="SUPFAM" id="SSF51445">
    <property type="entry name" value="(Trans)glycosidases"/>
    <property type="match status" value="1"/>
</dbReference>